<dbReference type="Proteomes" id="UP001501251">
    <property type="component" value="Unassembled WGS sequence"/>
</dbReference>
<accession>A0ABP8B6Y2</accession>
<keyword evidence="2" id="KW-1185">Reference proteome</keyword>
<organism evidence="1 2">
    <name type="scientific">Streptosporangium oxazolinicum</name>
    <dbReference type="NCBI Taxonomy" id="909287"/>
    <lineage>
        <taxon>Bacteria</taxon>
        <taxon>Bacillati</taxon>
        <taxon>Actinomycetota</taxon>
        <taxon>Actinomycetes</taxon>
        <taxon>Streptosporangiales</taxon>
        <taxon>Streptosporangiaceae</taxon>
        <taxon>Streptosporangium</taxon>
    </lineage>
</organism>
<reference evidence="2" key="1">
    <citation type="journal article" date="2019" name="Int. J. Syst. Evol. Microbiol.">
        <title>The Global Catalogue of Microorganisms (GCM) 10K type strain sequencing project: providing services to taxonomists for standard genome sequencing and annotation.</title>
        <authorList>
            <consortium name="The Broad Institute Genomics Platform"/>
            <consortium name="The Broad Institute Genome Sequencing Center for Infectious Disease"/>
            <person name="Wu L."/>
            <person name="Ma J."/>
        </authorList>
    </citation>
    <scope>NUCLEOTIDE SEQUENCE [LARGE SCALE GENOMIC DNA]</scope>
    <source>
        <strain evidence="2">JCM 17388</strain>
    </source>
</reference>
<dbReference type="EMBL" id="BAABAQ010000010">
    <property type="protein sequence ID" value="GAA4199675.1"/>
    <property type="molecule type" value="Genomic_DNA"/>
</dbReference>
<evidence type="ECO:0000313" key="1">
    <source>
        <dbReference type="EMBL" id="GAA4199675.1"/>
    </source>
</evidence>
<name>A0ABP8B6Y2_9ACTN</name>
<comment type="caution">
    <text evidence="1">The sequence shown here is derived from an EMBL/GenBank/DDBJ whole genome shotgun (WGS) entry which is preliminary data.</text>
</comment>
<sequence>MITRRSRGPAVVSAPPAFWPRERTGEQSSARLFLRHEIGYLRALSGHHTWRRGMLIPSMRAPVSVRGRWVLPGANTT</sequence>
<evidence type="ECO:0000313" key="2">
    <source>
        <dbReference type="Proteomes" id="UP001501251"/>
    </source>
</evidence>
<gene>
    <name evidence="1" type="ORF">GCM10022252_51810</name>
</gene>
<protein>
    <submittedName>
        <fullName evidence="1">Uncharacterized protein</fullName>
    </submittedName>
</protein>
<proteinExistence type="predicted"/>